<feature type="signal peptide" evidence="4">
    <location>
        <begin position="1"/>
        <end position="29"/>
    </location>
</feature>
<comment type="subcellular location">
    <subcellularLocation>
        <location evidence="2">Secreted</location>
    </subcellularLocation>
</comment>
<evidence type="ECO:0000313" key="6">
    <source>
        <dbReference type="EMBL" id="AUX42675.1"/>
    </source>
</evidence>
<sequence length="413" mass="41759">MWHERANRFIPWVAALLALGGAGACSAQADGDDNAGGSGATSAGAGASGPSSASASSSTSSASVGGGTPGGTSAASGSGGAGAGGSGGQGGEGAGSGSGGGSTGGCPASALVGWAGESGHGVATTTGGLGGATVTATTAEQLLEHAESAEPLIIQISGDIELSGVDIDVASNKTLVGVGPGATLRGRLQIRGKSIGEPIQNVIVQNLKIDASSTVDDGIQIHFAHHVWVDHVEIWDALDGNLDVVHGSDLVTVSWSKFHYTSNAPDPAHRFSNLVGHSNNNADEDTGRLRVTYHHTWWAEGVTERMPRVRFGEVHVFNNYYSAAGNNYAIGGGLQARLRIENNYFDGVKDPHVFYEAEPTAQIVASGNAYIGLADTTRKESGQGSAFTPPYTAALDPADAALKDVVMRCAGPR</sequence>
<evidence type="ECO:0000313" key="7">
    <source>
        <dbReference type="Proteomes" id="UP000238348"/>
    </source>
</evidence>
<organism evidence="6 7">
    <name type="scientific">Sorangium cellulosum</name>
    <name type="common">Polyangium cellulosum</name>
    <dbReference type="NCBI Taxonomy" id="56"/>
    <lineage>
        <taxon>Bacteria</taxon>
        <taxon>Pseudomonadati</taxon>
        <taxon>Myxococcota</taxon>
        <taxon>Polyangia</taxon>
        <taxon>Polyangiales</taxon>
        <taxon>Polyangiaceae</taxon>
        <taxon>Sorangium</taxon>
    </lineage>
</organism>
<evidence type="ECO:0000256" key="4">
    <source>
        <dbReference type="SAM" id="SignalP"/>
    </source>
</evidence>
<dbReference type="Gene3D" id="2.160.20.10">
    <property type="entry name" value="Single-stranded right-handed beta-helix, Pectin lyase-like"/>
    <property type="match status" value="1"/>
</dbReference>
<keyword evidence="2" id="KW-0119">Carbohydrate metabolism</keyword>
<dbReference type="EMBL" id="CP012673">
    <property type="protein sequence ID" value="AUX42675.1"/>
    <property type="molecule type" value="Genomic_DNA"/>
</dbReference>
<feature type="compositionally biased region" description="Low complexity" evidence="3">
    <location>
        <begin position="40"/>
        <end position="63"/>
    </location>
</feature>
<evidence type="ECO:0000256" key="2">
    <source>
        <dbReference type="RuleBase" id="RU361173"/>
    </source>
</evidence>
<dbReference type="Proteomes" id="UP000238348">
    <property type="component" value="Chromosome"/>
</dbReference>
<proteinExistence type="inferred from homology"/>
<dbReference type="GO" id="GO:0000272">
    <property type="term" value="P:polysaccharide catabolic process"/>
    <property type="evidence" value="ECO:0007669"/>
    <property type="project" value="UniProtKB-KW"/>
</dbReference>
<keyword evidence="1 2" id="KW-0456">Lyase</keyword>
<dbReference type="SMART" id="SM00656">
    <property type="entry name" value="Amb_all"/>
    <property type="match status" value="1"/>
</dbReference>
<dbReference type="InterPro" id="IPR045032">
    <property type="entry name" value="PEL"/>
</dbReference>
<feature type="domain" description="Pectate lyase" evidence="5">
    <location>
        <begin position="132"/>
        <end position="351"/>
    </location>
</feature>
<evidence type="ECO:0000256" key="3">
    <source>
        <dbReference type="SAM" id="MobiDB-lite"/>
    </source>
</evidence>
<reference evidence="6 7" key="1">
    <citation type="submission" date="2015-09" db="EMBL/GenBank/DDBJ databases">
        <title>Sorangium comparison.</title>
        <authorList>
            <person name="Zaburannyi N."/>
            <person name="Bunk B."/>
            <person name="Overmann J."/>
            <person name="Mueller R."/>
        </authorList>
    </citation>
    <scope>NUCLEOTIDE SEQUENCE [LARGE SCALE GENOMIC DNA]</scope>
    <source>
        <strain evidence="6 7">So ce26</strain>
    </source>
</reference>
<dbReference type="SUPFAM" id="SSF51126">
    <property type="entry name" value="Pectin lyase-like"/>
    <property type="match status" value="1"/>
</dbReference>
<accession>A0A2L0ETR3</accession>
<feature type="chain" id="PRO_5014837097" description="Pectate lyase domain-containing protein" evidence="4">
    <location>
        <begin position="30"/>
        <end position="413"/>
    </location>
</feature>
<keyword evidence="4" id="KW-0732">Signal</keyword>
<dbReference type="InterPro" id="IPR011050">
    <property type="entry name" value="Pectin_lyase_fold/virulence"/>
</dbReference>
<name>A0A2L0ETR3_SORCE</name>
<dbReference type="PANTHER" id="PTHR31683">
    <property type="entry name" value="PECTATE LYASE 18-RELATED"/>
    <property type="match status" value="1"/>
</dbReference>
<dbReference type="GO" id="GO:0005576">
    <property type="term" value="C:extracellular region"/>
    <property type="evidence" value="ECO:0007669"/>
    <property type="project" value="UniProtKB-SubCell"/>
</dbReference>
<evidence type="ECO:0000256" key="1">
    <source>
        <dbReference type="ARBA" id="ARBA00023239"/>
    </source>
</evidence>
<dbReference type="Pfam" id="PF00544">
    <property type="entry name" value="Pectate_lyase_4"/>
    <property type="match status" value="1"/>
</dbReference>
<gene>
    <name evidence="6" type="ORF">SOCE26_041080</name>
</gene>
<feature type="region of interest" description="Disordered" evidence="3">
    <location>
        <begin position="33"/>
        <end position="103"/>
    </location>
</feature>
<evidence type="ECO:0000259" key="5">
    <source>
        <dbReference type="SMART" id="SM00656"/>
    </source>
</evidence>
<dbReference type="AlphaFoldDB" id="A0A2L0ETR3"/>
<dbReference type="PROSITE" id="PS51257">
    <property type="entry name" value="PROKAR_LIPOPROTEIN"/>
    <property type="match status" value="1"/>
</dbReference>
<dbReference type="GO" id="GO:0030570">
    <property type="term" value="F:pectate lyase activity"/>
    <property type="evidence" value="ECO:0007669"/>
    <property type="project" value="InterPro"/>
</dbReference>
<comment type="similarity">
    <text evidence="2">Belongs to the polysaccharide lyase 1 family.</text>
</comment>
<dbReference type="PANTHER" id="PTHR31683:SF18">
    <property type="entry name" value="PECTATE LYASE 21-RELATED"/>
    <property type="match status" value="1"/>
</dbReference>
<feature type="compositionally biased region" description="Gly residues" evidence="3">
    <location>
        <begin position="77"/>
        <end position="103"/>
    </location>
</feature>
<keyword evidence="2" id="KW-0964">Secreted</keyword>
<dbReference type="InterPro" id="IPR002022">
    <property type="entry name" value="Pec_lyase"/>
</dbReference>
<protein>
    <recommendedName>
        <fullName evidence="5">Pectate lyase domain-containing protein</fullName>
    </recommendedName>
</protein>
<dbReference type="InterPro" id="IPR012334">
    <property type="entry name" value="Pectin_lyas_fold"/>
</dbReference>
<keyword evidence="2" id="KW-0624">Polysaccharide degradation</keyword>